<dbReference type="Pfam" id="PF00252">
    <property type="entry name" value="Ribosomal_L16"/>
    <property type="match status" value="1"/>
</dbReference>
<dbReference type="Gene3D" id="3.90.1170.10">
    <property type="entry name" value="Ribosomal protein L10e/L16"/>
    <property type="match status" value="1"/>
</dbReference>
<gene>
    <name evidence="5" type="primary">RPL16</name>
    <name evidence="5" type="ORF">PRELSG_API02800</name>
</gene>
<dbReference type="EMBL" id="LN835310">
    <property type="protein sequence ID" value="CRH02948.1"/>
    <property type="molecule type" value="Genomic_DNA"/>
</dbReference>
<dbReference type="InterPro" id="IPR016180">
    <property type="entry name" value="Ribosomal_uL16_dom"/>
</dbReference>
<evidence type="ECO:0000313" key="6">
    <source>
        <dbReference type="Proteomes" id="UP000220158"/>
    </source>
</evidence>
<dbReference type="GO" id="GO:0005762">
    <property type="term" value="C:mitochondrial large ribosomal subunit"/>
    <property type="evidence" value="ECO:0007669"/>
    <property type="project" value="TreeGrafter"/>
</dbReference>
<proteinExistence type="inferred from homology"/>
<evidence type="ECO:0000256" key="2">
    <source>
        <dbReference type="ARBA" id="ARBA00022980"/>
    </source>
</evidence>
<name>A0A1J1HBW9_PLARL</name>
<dbReference type="Proteomes" id="UP000220158">
    <property type="component" value="Apicoplast API"/>
</dbReference>
<dbReference type="PRINTS" id="PR00060">
    <property type="entry name" value="RIBOSOMALL16"/>
</dbReference>
<dbReference type="OMA" id="TKMLSYK"/>
<keyword evidence="3 4" id="KW-0687">Ribonucleoprotein</keyword>
<dbReference type="RefSeq" id="YP_009325490.1">
    <property type="nucleotide sequence ID" value="NC_031964.1"/>
</dbReference>
<reference evidence="5 6" key="1">
    <citation type="submission" date="2015-04" db="EMBL/GenBank/DDBJ databases">
        <authorList>
            <consortium name="Pathogen Informatics"/>
        </authorList>
    </citation>
    <scope>NUCLEOTIDE SEQUENCE [LARGE SCALE GENOMIC DNA]</scope>
    <source>
        <strain evidence="5 6">SGS1</strain>
    </source>
</reference>
<protein>
    <submittedName>
        <fullName evidence="5">Apicoplast ribosomal protein L16, putative</fullName>
    </submittedName>
</protein>
<evidence type="ECO:0000313" key="5">
    <source>
        <dbReference type="EMBL" id="CRH02948.1"/>
    </source>
</evidence>
<dbReference type="PANTHER" id="PTHR12220:SF13">
    <property type="entry name" value="LARGE RIBOSOMAL SUBUNIT PROTEIN UL16M"/>
    <property type="match status" value="1"/>
</dbReference>
<evidence type="ECO:0000256" key="3">
    <source>
        <dbReference type="ARBA" id="ARBA00023274"/>
    </source>
</evidence>
<dbReference type="InterPro" id="IPR000114">
    <property type="entry name" value="Ribosomal_uL16_bact-type"/>
</dbReference>
<comment type="similarity">
    <text evidence="1 4">Belongs to the universal ribosomal protein uL16 family.</text>
</comment>
<organism evidence="5 6">
    <name type="scientific">Plasmodium relictum</name>
    <dbReference type="NCBI Taxonomy" id="85471"/>
    <lineage>
        <taxon>Eukaryota</taxon>
        <taxon>Sar</taxon>
        <taxon>Alveolata</taxon>
        <taxon>Apicomplexa</taxon>
        <taxon>Aconoidasida</taxon>
        <taxon>Haemosporida</taxon>
        <taxon>Plasmodiidae</taxon>
        <taxon>Plasmodium</taxon>
        <taxon>Plasmodium (Haemamoeba)</taxon>
    </lineage>
</organism>
<dbReference type="InterPro" id="IPR036920">
    <property type="entry name" value="Ribosomal_uL16_sf"/>
</dbReference>
<dbReference type="InterPro" id="IPR047873">
    <property type="entry name" value="Ribosomal_uL16"/>
</dbReference>
<keyword evidence="2 4" id="KW-0689">Ribosomal protein</keyword>
<dbReference type="PANTHER" id="PTHR12220">
    <property type="entry name" value="50S/60S RIBOSOMAL PROTEIN L16"/>
    <property type="match status" value="1"/>
</dbReference>
<dbReference type="SUPFAM" id="SSF54686">
    <property type="entry name" value="Ribosomal protein L16p/L10e"/>
    <property type="match status" value="1"/>
</dbReference>
<evidence type="ECO:0000256" key="1">
    <source>
        <dbReference type="ARBA" id="ARBA00008931"/>
    </source>
</evidence>
<dbReference type="GO" id="GO:0003735">
    <property type="term" value="F:structural constituent of ribosome"/>
    <property type="evidence" value="ECO:0007669"/>
    <property type="project" value="InterPro"/>
</dbReference>
<dbReference type="GeneID" id="30315867"/>
<dbReference type="OrthoDB" id="268521at2759"/>
<keyword evidence="6" id="KW-1185">Reference proteome</keyword>
<dbReference type="KEGG" id="prel:PRELSG_API02800"/>
<sequence length="132" mass="15378">MNNIILLKKSHRGKIRGIFNLKFLNLYWGIISLNSGFITKKQLDTSIFIINKFVKKIGTYNICIKCIKSLTKKSLKTRMGSGKGSIELYVGIVKKNKLLFEISKIMFKTIYLITKMLSYKLPFKLQFIKKIY</sequence>
<evidence type="ECO:0000256" key="4">
    <source>
        <dbReference type="RuleBase" id="RU004413"/>
    </source>
</evidence>
<accession>A0A1J1HBW9</accession>
<dbReference type="GO" id="GO:0019843">
    <property type="term" value="F:rRNA binding"/>
    <property type="evidence" value="ECO:0007669"/>
    <property type="project" value="InterPro"/>
</dbReference>
<dbReference type="GO" id="GO:0032543">
    <property type="term" value="P:mitochondrial translation"/>
    <property type="evidence" value="ECO:0007669"/>
    <property type="project" value="TreeGrafter"/>
</dbReference>
<dbReference type="VEuPathDB" id="PlasmoDB:PRELSG_API02800"/>
<dbReference type="AlphaFoldDB" id="A0A1J1HBW9"/>
<dbReference type="CDD" id="cd01433">
    <property type="entry name" value="Ribosomal_L16_L10e"/>
    <property type="match status" value="1"/>
</dbReference>